<dbReference type="AlphaFoldDB" id="A0A024FY66"/>
<comment type="caution">
    <text evidence="2">The sequence shown here is derived from an EMBL/GenBank/DDBJ whole genome shotgun (WGS) entry which is preliminary data.</text>
</comment>
<keyword evidence="3" id="KW-1185">Reference proteome</keyword>
<accession>A0A024FY66</accession>
<sequence>MKAAGKRVLQYVFIEKNPIVQIIYILVMTAGYYALHHEMQDFIPNRFIGNYHMSARSHKFT</sequence>
<dbReference type="Proteomes" id="UP000053237">
    <property type="component" value="Unassembled WGS sequence"/>
</dbReference>
<name>A0A024FY66_9STRA</name>
<feature type="transmembrane region" description="Helical" evidence="1">
    <location>
        <begin position="18"/>
        <end position="35"/>
    </location>
</feature>
<dbReference type="EMBL" id="CAIX01000001">
    <property type="protein sequence ID" value="CCI39431.1"/>
    <property type="molecule type" value="Genomic_DNA"/>
</dbReference>
<organism evidence="2 3">
    <name type="scientific">Albugo candida</name>
    <dbReference type="NCBI Taxonomy" id="65357"/>
    <lineage>
        <taxon>Eukaryota</taxon>
        <taxon>Sar</taxon>
        <taxon>Stramenopiles</taxon>
        <taxon>Oomycota</taxon>
        <taxon>Peronosporomycetes</taxon>
        <taxon>Albuginales</taxon>
        <taxon>Albuginaceae</taxon>
        <taxon>Albugo</taxon>
    </lineage>
</organism>
<dbReference type="InParanoid" id="A0A024FY66"/>
<reference evidence="2 3" key="1">
    <citation type="submission" date="2012-05" db="EMBL/GenBank/DDBJ databases">
        <title>Recombination and specialization in a pathogen metapopulation.</title>
        <authorList>
            <person name="Gardiner A."/>
            <person name="Kemen E."/>
            <person name="Schultz-Larsen T."/>
            <person name="MacLean D."/>
            <person name="Van Oosterhout C."/>
            <person name="Jones J.D.G."/>
        </authorList>
    </citation>
    <scope>NUCLEOTIDE SEQUENCE [LARGE SCALE GENOMIC DNA]</scope>
    <source>
        <strain evidence="2 3">Ac Nc2</strain>
    </source>
</reference>
<proteinExistence type="predicted"/>
<gene>
    <name evidence="2" type="ORF">BN9_002140</name>
</gene>
<keyword evidence="1" id="KW-0812">Transmembrane</keyword>
<protein>
    <submittedName>
        <fullName evidence="2">Uncharacterized protein</fullName>
    </submittedName>
</protein>
<keyword evidence="1" id="KW-1133">Transmembrane helix</keyword>
<evidence type="ECO:0000256" key="1">
    <source>
        <dbReference type="SAM" id="Phobius"/>
    </source>
</evidence>
<evidence type="ECO:0000313" key="2">
    <source>
        <dbReference type="EMBL" id="CCI39431.1"/>
    </source>
</evidence>
<keyword evidence="1" id="KW-0472">Membrane</keyword>
<evidence type="ECO:0000313" key="3">
    <source>
        <dbReference type="Proteomes" id="UP000053237"/>
    </source>
</evidence>
<dbReference type="OrthoDB" id="5977743at2759"/>